<evidence type="ECO:0008006" key="5">
    <source>
        <dbReference type="Google" id="ProtNLM"/>
    </source>
</evidence>
<accession>A0A926JR61</accession>
<keyword evidence="1" id="KW-0175">Coiled coil</keyword>
<gene>
    <name evidence="3" type="ORF">IBL28_07770</name>
</gene>
<feature type="signal peptide" evidence="2">
    <location>
        <begin position="1"/>
        <end position="23"/>
    </location>
</feature>
<dbReference type="RefSeq" id="WP_187965010.1">
    <property type="nucleotide sequence ID" value="NZ_JACVDC010000016.1"/>
</dbReference>
<proteinExistence type="predicted"/>
<name>A0A926JR61_9FLAO</name>
<keyword evidence="2" id="KW-0732">Signal</keyword>
<evidence type="ECO:0000313" key="3">
    <source>
        <dbReference type="EMBL" id="MBC9795859.1"/>
    </source>
</evidence>
<reference evidence="3 4" key="1">
    <citation type="submission" date="2020-09" db="EMBL/GenBank/DDBJ databases">
        <title>Sinomicrobium weinanense sp. nov., a halophilic bacteria isolated from saline-alkali soil.</title>
        <authorList>
            <person name="Wu P."/>
            <person name="Ren H."/>
            <person name="Mei Y."/>
            <person name="Liang Y."/>
            <person name="Chen Z."/>
        </authorList>
    </citation>
    <scope>NUCLEOTIDE SEQUENCE [LARGE SCALE GENOMIC DNA]</scope>
    <source>
        <strain evidence="3 4">FJxs</strain>
    </source>
</reference>
<dbReference type="AlphaFoldDB" id="A0A926JR61"/>
<dbReference type="Proteomes" id="UP000653730">
    <property type="component" value="Unassembled WGS sequence"/>
</dbReference>
<feature type="chain" id="PRO_5037019494" description="BZIP transcription factor" evidence="2">
    <location>
        <begin position="24"/>
        <end position="199"/>
    </location>
</feature>
<comment type="caution">
    <text evidence="3">The sequence shown here is derived from an EMBL/GenBank/DDBJ whole genome shotgun (WGS) entry which is preliminary data.</text>
</comment>
<evidence type="ECO:0000256" key="2">
    <source>
        <dbReference type="SAM" id="SignalP"/>
    </source>
</evidence>
<feature type="coiled-coil region" evidence="1">
    <location>
        <begin position="169"/>
        <end position="196"/>
    </location>
</feature>
<protein>
    <recommendedName>
        <fullName evidence="5">BZIP transcription factor</fullName>
    </recommendedName>
</protein>
<evidence type="ECO:0000256" key="1">
    <source>
        <dbReference type="SAM" id="Coils"/>
    </source>
</evidence>
<keyword evidence="4" id="KW-1185">Reference proteome</keyword>
<sequence>MMKEIFTYLLTVLSVLFSLSTEAQVQTGVWRTPSGNTDYHHFTRNNSGGAAVYINQVSTGPILRLSSGENAANKGVKLTVENDGSMGIGTTNTGAWKLAVNGNIRAKEVKVETGWSDFVFDEGYELSSLKEVEEHIKEKGHLKDIPSAKEVEKEGVFLGEMDAKLLQKIEELTLYILQLNKKIEIQQQQIEQLKKRNKE</sequence>
<dbReference type="EMBL" id="JACVDC010000016">
    <property type="protein sequence ID" value="MBC9795859.1"/>
    <property type="molecule type" value="Genomic_DNA"/>
</dbReference>
<organism evidence="3 4">
    <name type="scientific">Sinomicrobium weinanense</name>
    <dbReference type="NCBI Taxonomy" id="2842200"/>
    <lineage>
        <taxon>Bacteria</taxon>
        <taxon>Pseudomonadati</taxon>
        <taxon>Bacteroidota</taxon>
        <taxon>Flavobacteriia</taxon>
        <taxon>Flavobacteriales</taxon>
        <taxon>Flavobacteriaceae</taxon>
        <taxon>Sinomicrobium</taxon>
    </lineage>
</organism>
<evidence type="ECO:0000313" key="4">
    <source>
        <dbReference type="Proteomes" id="UP000653730"/>
    </source>
</evidence>